<proteinExistence type="predicted"/>
<name>A0ABD2W9Y5_9HYME</name>
<reference evidence="1 2" key="1">
    <citation type="journal article" date="2024" name="bioRxiv">
        <title>A reference genome for Trichogramma kaykai: A tiny desert-dwelling parasitoid wasp with competing sex-ratio distorters.</title>
        <authorList>
            <person name="Culotta J."/>
            <person name="Lindsey A.R."/>
        </authorList>
    </citation>
    <scope>NUCLEOTIDE SEQUENCE [LARGE SCALE GENOMIC DNA]</scope>
    <source>
        <strain evidence="1 2">KSX58</strain>
    </source>
</reference>
<gene>
    <name evidence="1" type="ORF">TKK_015040</name>
</gene>
<protein>
    <submittedName>
        <fullName evidence="1">Uncharacterized protein</fullName>
    </submittedName>
</protein>
<dbReference type="AlphaFoldDB" id="A0ABD2W9Y5"/>
<comment type="caution">
    <text evidence="1">The sequence shown here is derived from an EMBL/GenBank/DDBJ whole genome shotgun (WGS) entry which is preliminary data.</text>
</comment>
<evidence type="ECO:0000313" key="1">
    <source>
        <dbReference type="EMBL" id="KAL3389668.1"/>
    </source>
</evidence>
<dbReference type="EMBL" id="JBJJXI010000122">
    <property type="protein sequence ID" value="KAL3389668.1"/>
    <property type="molecule type" value="Genomic_DNA"/>
</dbReference>
<dbReference type="Proteomes" id="UP001627154">
    <property type="component" value="Unassembled WGS sequence"/>
</dbReference>
<keyword evidence="2" id="KW-1185">Reference proteome</keyword>
<sequence>MKFSGIVLHENGYKRKHFQSACVCNHTHNDQNETPRNMIEPSVLAGTYGTRVPVRSVGLLHRGRFYGDWDLNLHLPE</sequence>
<evidence type="ECO:0000313" key="2">
    <source>
        <dbReference type="Proteomes" id="UP001627154"/>
    </source>
</evidence>
<organism evidence="1 2">
    <name type="scientific">Trichogramma kaykai</name>
    <dbReference type="NCBI Taxonomy" id="54128"/>
    <lineage>
        <taxon>Eukaryota</taxon>
        <taxon>Metazoa</taxon>
        <taxon>Ecdysozoa</taxon>
        <taxon>Arthropoda</taxon>
        <taxon>Hexapoda</taxon>
        <taxon>Insecta</taxon>
        <taxon>Pterygota</taxon>
        <taxon>Neoptera</taxon>
        <taxon>Endopterygota</taxon>
        <taxon>Hymenoptera</taxon>
        <taxon>Apocrita</taxon>
        <taxon>Proctotrupomorpha</taxon>
        <taxon>Chalcidoidea</taxon>
        <taxon>Trichogrammatidae</taxon>
        <taxon>Trichogramma</taxon>
    </lineage>
</organism>
<accession>A0ABD2W9Y5</accession>